<dbReference type="Gene3D" id="1.10.10.10">
    <property type="entry name" value="Winged helix-like DNA-binding domain superfamily/Winged helix DNA-binding domain"/>
    <property type="match status" value="1"/>
</dbReference>
<dbReference type="InterPro" id="IPR008920">
    <property type="entry name" value="TF_FadR/GntR_C"/>
</dbReference>
<dbReference type="PANTHER" id="PTHR43537:SF45">
    <property type="entry name" value="GNTR FAMILY REGULATORY PROTEIN"/>
    <property type="match status" value="1"/>
</dbReference>
<evidence type="ECO:0000256" key="1">
    <source>
        <dbReference type="ARBA" id="ARBA00023015"/>
    </source>
</evidence>
<evidence type="ECO:0000256" key="2">
    <source>
        <dbReference type="ARBA" id="ARBA00023125"/>
    </source>
</evidence>
<dbReference type="InterPro" id="IPR036388">
    <property type="entry name" value="WH-like_DNA-bd_sf"/>
</dbReference>
<evidence type="ECO:0000259" key="4">
    <source>
        <dbReference type="PROSITE" id="PS50949"/>
    </source>
</evidence>
<keyword evidence="2" id="KW-0238">DNA-binding</keyword>
<keyword evidence="1" id="KW-0805">Transcription regulation</keyword>
<protein>
    <submittedName>
        <fullName evidence="5">GntR family transcriptional regulator</fullName>
    </submittedName>
</protein>
<dbReference type="SMART" id="SM00895">
    <property type="entry name" value="FCD"/>
    <property type="match status" value="1"/>
</dbReference>
<comment type="caution">
    <text evidence="5">The sequence shown here is derived from an EMBL/GenBank/DDBJ whole genome shotgun (WGS) entry which is preliminary data.</text>
</comment>
<dbReference type="Gene3D" id="1.20.120.530">
    <property type="entry name" value="GntR ligand-binding domain-like"/>
    <property type="match status" value="1"/>
</dbReference>
<evidence type="ECO:0000256" key="3">
    <source>
        <dbReference type="ARBA" id="ARBA00023163"/>
    </source>
</evidence>
<feature type="domain" description="HTH gntR-type" evidence="4">
    <location>
        <begin position="16"/>
        <end position="83"/>
    </location>
</feature>
<dbReference type="SUPFAM" id="SSF48008">
    <property type="entry name" value="GntR ligand-binding domain-like"/>
    <property type="match status" value="1"/>
</dbReference>
<dbReference type="InterPro" id="IPR036390">
    <property type="entry name" value="WH_DNA-bd_sf"/>
</dbReference>
<accession>A0A6B2QY88</accession>
<keyword evidence="3" id="KW-0804">Transcription</keyword>
<gene>
    <name evidence="5" type="ORF">G3I67_07095</name>
</gene>
<dbReference type="AlphaFoldDB" id="A0A6B2QY88"/>
<evidence type="ECO:0000313" key="5">
    <source>
        <dbReference type="EMBL" id="NDY82991.1"/>
    </source>
</evidence>
<dbReference type="Pfam" id="PF07729">
    <property type="entry name" value="FCD"/>
    <property type="match status" value="1"/>
</dbReference>
<dbReference type="GO" id="GO:0003700">
    <property type="term" value="F:DNA-binding transcription factor activity"/>
    <property type="evidence" value="ECO:0007669"/>
    <property type="project" value="InterPro"/>
</dbReference>
<dbReference type="GO" id="GO:0003677">
    <property type="term" value="F:DNA binding"/>
    <property type="evidence" value="ECO:0007669"/>
    <property type="project" value="UniProtKB-KW"/>
</dbReference>
<organism evidence="5">
    <name type="scientific">Sheuella amnicola</name>
    <dbReference type="NCBI Taxonomy" id="2707330"/>
    <lineage>
        <taxon>Bacteria</taxon>
        <taxon>Pseudomonadati</taxon>
        <taxon>Pseudomonadota</taxon>
        <taxon>Betaproteobacteria</taxon>
        <taxon>Burkholderiales</taxon>
        <taxon>Alcaligenaceae</taxon>
        <taxon>Sheuella</taxon>
    </lineage>
</organism>
<name>A0A6B2QY88_9BURK</name>
<dbReference type="PANTHER" id="PTHR43537">
    <property type="entry name" value="TRANSCRIPTIONAL REGULATOR, GNTR FAMILY"/>
    <property type="match status" value="1"/>
</dbReference>
<dbReference type="CDD" id="cd07377">
    <property type="entry name" value="WHTH_GntR"/>
    <property type="match status" value="1"/>
</dbReference>
<dbReference type="RefSeq" id="WP_163653367.1">
    <property type="nucleotide sequence ID" value="NZ_JAAGRN010000004.1"/>
</dbReference>
<dbReference type="EMBL" id="JAAGRN010000004">
    <property type="protein sequence ID" value="NDY82991.1"/>
    <property type="molecule type" value="Genomic_DNA"/>
</dbReference>
<reference evidence="5" key="1">
    <citation type="submission" date="2020-02" db="EMBL/GenBank/DDBJ databases">
        <authorList>
            <person name="Chen W.-M."/>
        </authorList>
    </citation>
    <scope>NUCLEOTIDE SEQUENCE</scope>
    <source>
        <strain evidence="5">NBD-18</strain>
    </source>
</reference>
<dbReference type="InterPro" id="IPR000524">
    <property type="entry name" value="Tscrpt_reg_HTH_GntR"/>
</dbReference>
<dbReference type="PROSITE" id="PS50949">
    <property type="entry name" value="HTH_GNTR"/>
    <property type="match status" value="1"/>
</dbReference>
<sequence>MTVMDRIPSLKLDRYRQSAPQVFEALRGLIISLELAPGTVLPRAELAEHYGLSQTPIRDALMRLADDGLVEIYPQHATVVSRIDITSALEVHFLRRSIEVEILKACCVLPESEHAGLIQKLKAHIVEQRSSLDPLDYSRFSKADQAFHREMYQAARVNRLWDLVCQQSGQIDRLRRLNLPAEGKTHAIVRDHEAILHALEIKDQHAAEAALRKHLSGTLSFVKEIRTLYPDWINEASSE</sequence>
<dbReference type="Pfam" id="PF00392">
    <property type="entry name" value="GntR"/>
    <property type="match status" value="1"/>
</dbReference>
<dbReference type="SMART" id="SM00345">
    <property type="entry name" value="HTH_GNTR"/>
    <property type="match status" value="1"/>
</dbReference>
<dbReference type="InterPro" id="IPR011711">
    <property type="entry name" value="GntR_C"/>
</dbReference>
<proteinExistence type="predicted"/>
<dbReference type="SUPFAM" id="SSF46785">
    <property type="entry name" value="Winged helix' DNA-binding domain"/>
    <property type="match status" value="1"/>
</dbReference>